<evidence type="ECO:0000313" key="2">
    <source>
        <dbReference type="Proteomes" id="UP000026915"/>
    </source>
</evidence>
<dbReference type="InterPro" id="IPR052343">
    <property type="entry name" value="Retrotransposon-Effector_Assoc"/>
</dbReference>
<name>A0A061E5C7_THECC</name>
<keyword evidence="2" id="KW-1185">Reference proteome</keyword>
<dbReference type="Gramene" id="EOX99837">
    <property type="protein sequence ID" value="EOX99837"/>
    <property type="gene ID" value="TCM_008802"/>
</dbReference>
<proteinExistence type="predicted"/>
<dbReference type="InParanoid" id="A0A061E5C7"/>
<dbReference type="eggNOG" id="KOG1075">
    <property type="taxonomic scope" value="Eukaryota"/>
</dbReference>
<dbReference type="AlphaFoldDB" id="A0A061E5C7"/>
<dbReference type="PANTHER" id="PTHR46890:SF48">
    <property type="entry name" value="RNA-DIRECTED DNA POLYMERASE"/>
    <property type="match status" value="1"/>
</dbReference>
<dbReference type="STRING" id="3641.A0A061E5C7"/>
<dbReference type="SUPFAM" id="SSF56219">
    <property type="entry name" value="DNase I-like"/>
    <property type="match status" value="1"/>
</dbReference>
<reference evidence="1 2" key="1">
    <citation type="journal article" date="2013" name="Genome Biol.">
        <title>The genome sequence of the most widely cultivated cacao type and its use to identify candidate genes regulating pod color.</title>
        <authorList>
            <person name="Motamayor J.C."/>
            <person name="Mockaitis K."/>
            <person name="Schmutz J."/>
            <person name="Haiminen N."/>
            <person name="Iii D.L."/>
            <person name="Cornejo O."/>
            <person name="Findley S.D."/>
            <person name="Zheng P."/>
            <person name="Utro F."/>
            <person name="Royaert S."/>
            <person name="Saski C."/>
            <person name="Jenkins J."/>
            <person name="Podicheti R."/>
            <person name="Zhao M."/>
            <person name="Scheffler B.E."/>
            <person name="Stack J.C."/>
            <person name="Feltus F.A."/>
            <person name="Mustiga G.M."/>
            <person name="Amores F."/>
            <person name="Phillips W."/>
            <person name="Marelli J.P."/>
            <person name="May G.D."/>
            <person name="Shapiro H."/>
            <person name="Ma J."/>
            <person name="Bustamante C.D."/>
            <person name="Schnell R.J."/>
            <person name="Main D."/>
            <person name="Gilbert D."/>
            <person name="Parida L."/>
            <person name="Kuhn D.N."/>
        </authorList>
    </citation>
    <scope>NUCLEOTIDE SEQUENCE [LARGE SCALE GENOMIC DNA]</scope>
    <source>
        <strain evidence="2">cv. Matina 1-6</strain>
    </source>
</reference>
<dbReference type="PANTHER" id="PTHR46890">
    <property type="entry name" value="NON-LTR RETROLELEMENT REVERSE TRANSCRIPTASE-LIKE PROTEIN-RELATED"/>
    <property type="match status" value="1"/>
</dbReference>
<evidence type="ECO:0000313" key="1">
    <source>
        <dbReference type="EMBL" id="EOX99837.1"/>
    </source>
</evidence>
<organism evidence="1 2">
    <name type="scientific">Theobroma cacao</name>
    <name type="common">Cacao</name>
    <name type="synonym">Cocoa</name>
    <dbReference type="NCBI Taxonomy" id="3641"/>
    <lineage>
        <taxon>Eukaryota</taxon>
        <taxon>Viridiplantae</taxon>
        <taxon>Streptophyta</taxon>
        <taxon>Embryophyta</taxon>
        <taxon>Tracheophyta</taxon>
        <taxon>Spermatophyta</taxon>
        <taxon>Magnoliopsida</taxon>
        <taxon>eudicotyledons</taxon>
        <taxon>Gunneridae</taxon>
        <taxon>Pentapetalae</taxon>
        <taxon>rosids</taxon>
        <taxon>malvids</taxon>
        <taxon>Malvales</taxon>
        <taxon>Malvaceae</taxon>
        <taxon>Byttnerioideae</taxon>
        <taxon>Theobroma</taxon>
    </lineage>
</organism>
<sequence>MPRLEIPLLASLIYAKCTRSERLVLWDCLRSLAINIHTPWIVGGDFNAIIHSGERLNGAVPHAGSMEDFATALLDRAFWAKQRRLKQALKRWNKEVFRDIFHNLKVAEQRAADCEIIFQQEQSTENRATMNKAYAQLNHLLSVEELFWQQKSSIKWLVEGKRNTKFFHMRVKKKRIKSHIFKIQNLDGSWIKEPDAVKSSVVDFFSSLMKKEPCDMSRFDTSLIPAIIFENENLSLCAVPSMEELEEAVFNIDKDNVVGPDGFFSYFYQQCWDIVANDFLDAVVDFFHGIDLPRGITSTTIMLLPKNNNAPKWSDFKPISLCNVLNKIITKILANRLANVLPSMITDNQSGFVGGKTDQRQYTFCPKTNWED</sequence>
<dbReference type="Gene3D" id="3.60.10.10">
    <property type="entry name" value="Endonuclease/exonuclease/phosphatase"/>
    <property type="match status" value="1"/>
</dbReference>
<dbReference type="Proteomes" id="UP000026915">
    <property type="component" value="Chromosome 2"/>
</dbReference>
<accession>A0A061E5C7</accession>
<protein>
    <recommendedName>
        <fullName evidence="3">Reverse transcriptase domain-containing protein</fullName>
    </recommendedName>
</protein>
<dbReference type="OMA" id="SLAINIH"/>
<dbReference type="HOGENOM" id="CLU_000680_6_0_1"/>
<gene>
    <name evidence="1" type="ORF">TCM_008802</name>
</gene>
<dbReference type="EMBL" id="CM001880">
    <property type="protein sequence ID" value="EOX99837.1"/>
    <property type="molecule type" value="Genomic_DNA"/>
</dbReference>
<dbReference type="InterPro" id="IPR036691">
    <property type="entry name" value="Endo/exonu/phosph_ase_sf"/>
</dbReference>
<evidence type="ECO:0008006" key="3">
    <source>
        <dbReference type="Google" id="ProtNLM"/>
    </source>
</evidence>